<comment type="caution">
    <text evidence="6">The sequence shown here is derived from an EMBL/GenBank/DDBJ whole genome shotgun (WGS) entry which is preliminary data.</text>
</comment>
<dbReference type="GO" id="GO:0005125">
    <property type="term" value="F:cytokine activity"/>
    <property type="evidence" value="ECO:0007669"/>
    <property type="project" value="TreeGrafter"/>
</dbReference>
<organism evidence="6 7">
    <name type="scientific">Paramuricea clavata</name>
    <name type="common">Red gorgonian</name>
    <name type="synonym">Violescent sea-whip</name>
    <dbReference type="NCBI Taxonomy" id="317549"/>
    <lineage>
        <taxon>Eukaryota</taxon>
        <taxon>Metazoa</taxon>
        <taxon>Cnidaria</taxon>
        <taxon>Anthozoa</taxon>
        <taxon>Octocorallia</taxon>
        <taxon>Malacalcyonacea</taxon>
        <taxon>Plexauridae</taxon>
        <taxon>Paramuricea</taxon>
    </lineage>
</organism>
<comment type="similarity">
    <text evidence="2">Belongs to the TGF-beta family.</text>
</comment>
<dbReference type="PROSITE" id="PS51362">
    <property type="entry name" value="TGF_BETA_2"/>
    <property type="match status" value="1"/>
</dbReference>
<dbReference type="Gene3D" id="2.10.90.10">
    <property type="entry name" value="Cystine-knot cytokines"/>
    <property type="match status" value="1"/>
</dbReference>
<proteinExistence type="inferred from homology"/>
<keyword evidence="5" id="KW-0732">Signal</keyword>
<dbReference type="Proteomes" id="UP001152795">
    <property type="component" value="Unassembled WGS sequence"/>
</dbReference>
<dbReference type="SUPFAM" id="SSF57501">
    <property type="entry name" value="Cystine-knot cytokines"/>
    <property type="match status" value="1"/>
</dbReference>
<feature type="compositionally biased region" description="Polar residues" evidence="4">
    <location>
        <begin position="272"/>
        <end position="288"/>
    </location>
</feature>
<dbReference type="AlphaFoldDB" id="A0A7D9DK35"/>
<feature type="compositionally biased region" description="Basic residues" evidence="4">
    <location>
        <begin position="260"/>
        <end position="271"/>
    </location>
</feature>
<evidence type="ECO:0000313" key="7">
    <source>
        <dbReference type="Proteomes" id="UP001152795"/>
    </source>
</evidence>
<dbReference type="OrthoDB" id="5987191at2759"/>
<dbReference type="PANTHER" id="PTHR11848:SF308">
    <property type="entry name" value="BMP-LIKE PROTEIN UNC-129"/>
    <property type="match status" value="1"/>
</dbReference>
<evidence type="ECO:0000256" key="5">
    <source>
        <dbReference type="SAM" id="SignalP"/>
    </source>
</evidence>
<sequence>MFSKLFLCLLLFVHTANTLLFGLFGLHRRLNHTGTKIGARQRVLNSHKRMPQYMIQLYKELTTGDDVGVVKKKMPYSANAIRGLNSATTVLSNSSMKIYFDLGYFKNGMAVNRDEVHLHMSPPDPADRNSFKPFVLRLNDIHTNKLIRKYKVPAFNQGWQVLSLNKWTNTWVKNSSSNKGVLITIHRGGGGKEANKNPFIKFPSGNDPYMIIYTSERVQTLMALRFLIQNALNSVSGNTQGSQQSQGGQRLTRDLSHRSQGGRRLAHRLSRRSQGQHVTRNTSQQSQCKAVETDKNLTDLKVNGRSVIIHPKVYKMFNCSNSCIMRPARGYFHTTPNNGPSKEKYCCVPTKRLDLMVLLKDPLTGDIEVQLLKNFLPTGCMWSKQ</sequence>
<evidence type="ECO:0000256" key="3">
    <source>
        <dbReference type="ARBA" id="ARBA00022525"/>
    </source>
</evidence>
<protein>
    <submittedName>
        <fullName evidence="6">Bone morphogenetic 2-like</fullName>
    </submittedName>
</protein>
<keyword evidence="3" id="KW-0964">Secreted</keyword>
<dbReference type="InterPro" id="IPR029034">
    <property type="entry name" value="Cystine-knot_cytokine"/>
</dbReference>
<feature type="compositionally biased region" description="Low complexity" evidence="4">
    <location>
        <begin position="237"/>
        <end position="249"/>
    </location>
</feature>
<evidence type="ECO:0000256" key="4">
    <source>
        <dbReference type="SAM" id="MobiDB-lite"/>
    </source>
</evidence>
<dbReference type="PANTHER" id="PTHR11848">
    <property type="entry name" value="TGF-BETA FAMILY"/>
    <property type="match status" value="1"/>
</dbReference>
<dbReference type="SMART" id="SM00204">
    <property type="entry name" value="TGFB"/>
    <property type="match status" value="1"/>
</dbReference>
<dbReference type="InterPro" id="IPR015615">
    <property type="entry name" value="TGF-beta-rel"/>
</dbReference>
<dbReference type="Gene3D" id="2.60.120.970">
    <property type="match status" value="1"/>
</dbReference>
<feature type="chain" id="PRO_5043310607" evidence="5">
    <location>
        <begin position="19"/>
        <end position="385"/>
    </location>
</feature>
<reference evidence="6" key="1">
    <citation type="submission" date="2020-04" db="EMBL/GenBank/DDBJ databases">
        <authorList>
            <person name="Alioto T."/>
            <person name="Alioto T."/>
            <person name="Gomez Garrido J."/>
        </authorList>
    </citation>
    <scope>NUCLEOTIDE SEQUENCE</scope>
    <source>
        <strain evidence="6">A484AB</strain>
    </source>
</reference>
<evidence type="ECO:0000313" key="6">
    <source>
        <dbReference type="EMBL" id="CAB3985091.1"/>
    </source>
</evidence>
<evidence type="ECO:0000256" key="1">
    <source>
        <dbReference type="ARBA" id="ARBA00004613"/>
    </source>
</evidence>
<dbReference type="EMBL" id="CACRXK020000826">
    <property type="protein sequence ID" value="CAB3985091.1"/>
    <property type="molecule type" value="Genomic_DNA"/>
</dbReference>
<gene>
    <name evidence="6" type="ORF">PACLA_8A027218</name>
</gene>
<dbReference type="GO" id="GO:0005615">
    <property type="term" value="C:extracellular space"/>
    <property type="evidence" value="ECO:0007669"/>
    <property type="project" value="TreeGrafter"/>
</dbReference>
<comment type="subcellular location">
    <subcellularLocation>
        <location evidence="1">Secreted</location>
    </subcellularLocation>
</comment>
<name>A0A7D9DK35_PARCT</name>
<dbReference type="GO" id="GO:0008083">
    <property type="term" value="F:growth factor activity"/>
    <property type="evidence" value="ECO:0007669"/>
    <property type="project" value="InterPro"/>
</dbReference>
<accession>A0A7D9DK35</accession>
<keyword evidence="7" id="KW-1185">Reference proteome</keyword>
<dbReference type="InterPro" id="IPR001839">
    <property type="entry name" value="TGF-b_C"/>
</dbReference>
<feature type="signal peptide" evidence="5">
    <location>
        <begin position="1"/>
        <end position="18"/>
    </location>
</feature>
<evidence type="ECO:0000256" key="2">
    <source>
        <dbReference type="ARBA" id="ARBA00006656"/>
    </source>
</evidence>
<feature type="region of interest" description="Disordered" evidence="4">
    <location>
        <begin position="237"/>
        <end position="289"/>
    </location>
</feature>